<dbReference type="PROSITE" id="PS51419">
    <property type="entry name" value="RAB"/>
    <property type="match status" value="1"/>
</dbReference>
<dbReference type="SMART" id="SM00175">
    <property type="entry name" value="RAB"/>
    <property type="match status" value="1"/>
</dbReference>
<dbReference type="Pfam" id="PF00071">
    <property type="entry name" value="Ras"/>
    <property type="match status" value="1"/>
</dbReference>
<dbReference type="CDD" id="cd00154">
    <property type="entry name" value="Rab"/>
    <property type="match status" value="1"/>
</dbReference>
<gene>
    <name evidence="3" type="ORF">DPMN_139167</name>
</gene>
<reference evidence="3" key="1">
    <citation type="journal article" date="2019" name="bioRxiv">
        <title>The Genome of the Zebra Mussel, Dreissena polymorpha: A Resource for Invasive Species Research.</title>
        <authorList>
            <person name="McCartney M.A."/>
            <person name="Auch B."/>
            <person name="Kono T."/>
            <person name="Mallez S."/>
            <person name="Zhang Y."/>
            <person name="Obille A."/>
            <person name="Becker A."/>
            <person name="Abrahante J.E."/>
            <person name="Garbe J."/>
            <person name="Badalamenti J.P."/>
            <person name="Herman A."/>
            <person name="Mangelson H."/>
            <person name="Liachko I."/>
            <person name="Sullivan S."/>
            <person name="Sone E.D."/>
            <person name="Koren S."/>
            <person name="Silverstein K.A.T."/>
            <person name="Beckman K.B."/>
            <person name="Gohl D.M."/>
        </authorList>
    </citation>
    <scope>NUCLEOTIDE SEQUENCE</scope>
    <source>
        <strain evidence="3">Duluth1</strain>
        <tissue evidence="3">Whole animal</tissue>
    </source>
</reference>
<sequence>MPLCEDDCVATYKILILGDASVGKTALLRRLVGLDFKERLLPTIATDFVRQKFEVDGALVELQIWDTAGQERFHSVTRWQYRGVKGIAMVYDVTDKKSFTHLSYWMHSVNQEIAYKHNKYEAVPLVLLGNKCDLDNERQVAAKDGQKLAEKELAFDFIETSARTGENVFQAFRKLAYHVTEICNPDVMKSYHPNMIREPKFKAVFCEDMPILPVKKKKPEPVVIADMKRNQVTIEWTRYGETPTPTVKLKRDRSKKKIKCCL</sequence>
<dbReference type="PROSITE" id="PS51421">
    <property type="entry name" value="RAS"/>
    <property type="match status" value="1"/>
</dbReference>
<dbReference type="Gene3D" id="3.40.50.300">
    <property type="entry name" value="P-loop containing nucleotide triphosphate hydrolases"/>
    <property type="match status" value="1"/>
</dbReference>
<keyword evidence="4" id="KW-1185">Reference proteome</keyword>
<dbReference type="EMBL" id="JAIWYP010000006">
    <property type="protein sequence ID" value="KAH3810769.1"/>
    <property type="molecule type" value="Genomic_DNA"/>
</dbReference>
<dbReference type="SMART" id="SM00176">
    <property type="entry name" value="RAN"/>
    <property type="match status" value="1"/>
</dbReference>
<dbReference type="InterPro" id="IPR005225">
    <property type="entry name" value="Small_GTP-bd"/>
</dbReference>
<organism evidence="3 4">
    <name type="scientific">Dreissena polymorpha</name>
    <name type="common">Zebra mussel</name>
    <name type="synonym">Mytilus polymorpha</name>
    <dbReference type="NCBI Taxonomy" id="45954"/>
    <lineage>
        <taxon>Eukaryota</taxon>
        <taxon>Metazoa</taxon>
        <taxon>Spiralia</taxon>
        <taxon>Lophotrochozoa</taxon>
        <taxon>Mollusca</taxon>
        <taxon>Bivalvia</taxon>
        <taxon>Autobranchia</taxon>
        <taxon>Heteroconchia</taxon>
        <taxon>Euheterodonta</taxon>
        <taxon>Imparidentia</taxon>
        <taxon>Neoheterodontei</taxon>
        <taxon>Myida</taxon>
        <taxon>Dreissenoidea</taxon>
        <taxon>Dreissenidae</taxon>
        <taxon>Dreissena</taxon>
    </lineage>
</organism>
<dbReference type="NCBIfam" id="TIGR00231">
    <property type="entry name" value="small_GTP"/>
    <property type="match status" value="1"/>
</dbReference>
<reference evidence="3" key="2">
    <citation type="submission" date="2020-11" db="EMBL/GenBank/DDBJ databases">
        <authorList>
            <person name="McCartney M.A."/>
            <person name="Auch B."/>
            <person name="Kono T."/>
            <person name="Mallez S."/>
            <person name="Becker A."/>
            <person name="Gohl D.M."/>
            <person name="Silverstein K.A.T."/>
            <person name="Koren S."/>
            <person name="Bechman K.B."/>
            <person name="Herman A."/>
            <person name="Abrahante J.E."/>
            <person name="Garbe J."/>
        </authorList>
    </citation>
    <scope>NUCLEOTIDE SEQUENCE</scope>
    <source>
        <strain evidence="3">Duluth1</strain>
        <tissue evidence="3">Whole animal</tissue>
    </source>
</reference>
<dbReference type="InterPro" id="IPR050227">
    <property type="entry name" value="Rab"/>
</dbReference>
<protein>
    <submittedName>
        <fullName evidence="3">Uncharacterized protein</fullName>
    </submittedName>
</protein>
<dbReference type="PRINTS" id="PR00449">
    <property type="entry name" value="RASTRNSFRMNG"/>
</dbReference>
<proteinExistence type="predicted"/>
<dbReference type="SMART" id="SM00173">
    <property type="entry name" value="RAS"/>
    <property type="match status" value="1"/>
</dbReference>
<evidence type="ECO:0000313" key="3">
    <source>
        <dbReference type="EMBL" id="KAH3810769.1"/>
    </source>
</evidence>
<evidence type="ECO:0000256" key="1">
    <source>
        <dbReference type="ARBA" id="ARBA00022741"/>
    </source>
</evidence>
<dbReference type="InterPro" id="IPR001806">
    <property type="entry name" value="Small_GTPase"/>
</dbReference>
<dbReference type="PANTHER" id="PTHR47977">
    <property type="entry name" value="RAS-RELATED PROTEIN RAB"/>
    <property type="match status" value="1"/>
</dbReference>
<dbReference type="GO" id="GO:0003924">
    <property type="term" value="F:GTPase activity"/>
    <property type="evidence" value="ECO:0007669"/>
    <property type="project" value="InterPro"/>
</dbReference>
<dbReference type="AlphaFoldDB" id="A0A9D4JHX0"/>
<dbReference type="OrthoDB" id="6232500at2759"/>
<dbReference type="InterPro" id="IPR027417">
    <property type="entry name" value="P-loop_NTPase"/>
</dbReference>
<dbReference type="FunFam" id="3.40.50.300:FF:001329">
    <property type="entry name" value="Small GTP-binding protein, putative"/>
    <property type="match status" value="1"/>
</dbReference>
<accession>A0A9D4JHX0</accession>
<comment type="caution">
    <text evidence="3">The sequence shown here is derived from an EMBL/GenBank/DDBJ whole genome shotgun (WGS) entry which is preliminary data.</text>
</comment>
<keyword evidence="2" id="KW-0342">GTP-binding</keyword>
<dbReference type="Proteomes" id="UP000828390">
    <property type="component" value="Unassembled WGS sequence"/>
</dbReference>
<dbReference type="GO" id="GO:0005525">
    <property type="term" value="F:GTP binding"/>
    <property type="evidence" value="ECO:0007669"/>
    <property type="project" value="UniProtKB-KW"/>
</dbReference>
<keyword evidence="1" id="KW-0547">Nucleotide-binding</keyword>
<dbReference type="PROSITE" id="PS51420">
    <property type="entry name" value="RHO"/>
    <property type="match status" value="1"/>
</dbReference>
<dbReference type="SMART" id="SM00174">
    <property type="entry name" value="RHO"/>
    <property type="match status" value="1"/>
</dbReference>
<dbReference type="SUPFAM" id="SSF52540">
    <property type="entry name" value="P-loop containing nucleoside triphosphate hydrolases"/>
    <property type="match status" value="1"/>
</dbReference>
<name>A0A9D4JHX0_DREPO</name>
<evidence type="ECO:0000313" key="4">
    <source>
        <dbReference type="Proteomes" id="UP000828390"/>
    </source>
</evidence>
<evidence type="ECO:0000256" key="2">
    <source>
        <dbReference type="ARBA" id="ARBA00023134"/>
    </source>
</evidence>